<organism evidence="2 3">
    <name type="scientific">Thiomicrorhabdus lithotrophica</name>
    <dbReference type="NCBI Taxonomy" id="2949997"/>
    <lineage>
        <taxon>Bacteria</taxon>
        <taxon>Pseudomonadati</taxon>
        <taxon>Pseudomonadota</taxon>
        <taxon>Gammaproteobacteria</taxon>
        <taxon>Thiotrichales</taxon>
        <taxon>Piscirickettsiaceae</taxon>
        <taxon>Thiomicrorhabdus</taxon>
    </lineage>
</organism>
<name>A0ABY8CAW9_9GAMM</name>
<keyword evidence="3" id="KW-1185">Reference proteome</keyword>
<evidence type="ECO:0000313" key="3">
    <source>
        <dbReference type="Proteomes" id="UP001222275"/>
    </source>
</evidence>
<sequence>MNKFRLSLLFILFLQSYQAWSYSESCQLVAQMAGNKEYKQQPLRVATISHPSEIPAEWNLSLIEQHGAWSIFQTNQAWFLKETCALLTKRNEANGRNIEFMPVLLNKMTGSNAVITGAFIVKTYRTRDLEKVMQRYGFKALSPLPNPQSMIVDVKPTKSYDLLIRALDRDKDVELALPLLSEPRK</sequence>
<protein>
    <submittedName>
        <fullName evidence="2">Uncharacterized protein</fullName>
    </submittedName>
</protein>
<feature type="signal peptide" evidence="1">
    <location>
        <begin position="1"/>
        <end position="21"/>
    </location>
</feature>
<dbReference type="EMBL" id="CP102381">
    <property type="protein sequence ID" value="WEJ63104.1"/>
    <property type="molecule type" value="Genomic_DNA"/>
</dbReference>
<feature type="chain" id="PRO_5045505206" evidence="1">
    <location>
        <begin position="22"/>
        <end position="185"/>
    </location>
</feature>
<accession>A0ABY8CAW9</accession>
<reference evidence="2 3" key="1">
    <citation type="submission" date="2022-06" db="EMBL/GenBank/DDBJ databases">
        <title>Thiomicrohabdus sp. nov, an obligately chemolithoautotrophic, sulfur-oxidizing bacterium isolated from beach of Guanyin Mountain. Amoy.</title>
        <authorList>
            <person name="Zhu H."/>
        </authorList>
    </citation>
    <scope>NUCLEOTIDE SEQUENCE [LARGE SCALE GENOMIC DNA]</scope>
    <source>
        <strain evidence="2 3">XGS-01</strain>
    </source>
</reference>
<dbReference type="Proteomes" id="UP001222275">
    <property type="component" value="Chromosome"/>
</dbReference>
<keyword evidence="1" id="KW-0732">Signal</keyword>
<evidence type="ECO:0000256" key="1">
    <source>
        <dbReference type="SAM" id="SignalP"/>
    </source>
</evidence>
<evidence type="ECO:0000313" key="2">
    <source>
        <dbReference type="EMBL" id="WEJ63104.1"/>
    </source>
</evidence>
<proteinExistence type="predicted"/>
<gene>
    <name evidence="2" type="ORF">NR989_02310</name>
</gene>
<dbReference type="RefSeq" id="WP_275595357.1">
    <property type="nucleotide sequence ID" value="NZ_CP102381.1"/>
</dbReference>